<dbReference type="AlphaFoldDB" id="A0A1G8JX80"/>
<organism evidence="1 2">
    <name type="scientific">Paraburkholderia phenazinium</name>
    <dbReference type="NCBI Taxonomy" id="60549"/>
    <lineage>
        <taxon>Bacteria</taxon>
        <taxon>Pseudomonadati</taxon>
        <taxon>Pseudomonadota</taxon>
        <taxon>Betaproteobacteria</taxon>
        <taxon>Burkholderiales</taxon>
        <taxon>Burkholderiaceae</taxon>
        <taxon>Paraburkholderia</taxon>
    </lineage>
</organism>
<name>A0A1G8JX80_9BURK</name>
<dbReference type="EMBL" id="FNCJ01000021">
    <property type="protein sequence ID" value="SDI35717.1"/>
    <property type="molecule type" value="Genomic_DNA"/>
</dbReference>
<gene>
    <name evidence="1" type="ORF">SAMN05216466_12182</name>
</gene>
<proteinExistence type="predicted"/>
<reference evidence="1 2" key="1">
    <citation type="submission" date="2016-10" db="EMBL/GenBank/DDBJ databases">
        <authorList>
            <person name="de Groot N.N."/>
        </authorList>
    </citation>
    <scope>NUCLEOTIDE SEQUENCE [LARGE SCALE GENOMIC DNA]</scope>
    <source>
        <strain evidence="1 2">LMG 2247</strain>
    </source>
</reference>
<evidence type="ECO:0000313" key="2">
    <source>
        <dbReference type="Proteomes" id="UP000199706"/>
    </source>
</evidence>
<dbReference type="Proteomes" id="UP000199706">
    <property type="component" value="Unassembled WGS sequence"/>
</dbReference>
<protein>
    <submittedName>
        <fullName evidence="1">Uncharacterized protein</fullName>
    </submittedName>
</protein>
<evidence type="ECO:0000313" key="1">
    <source>
        <dbReference type="EMBL" id="SDI35717.1"/>
    </source>
</evidence>
<sequence length="44" mass="4933">MKCSNFFAVSRDKHDPIGLEAFLLTAPQNRLDLVALVEQLTTKT</sequence>
<accession>A0A1G8JX80</accession>